<comment type="caution">
    <text evidence="4">The sequence shown here is derived from an EMBL/GenBank/DDBJ whole genome shotgun (WGS) entry which is preliminary data.</text>
</comment>
<feature type="signal peptide" evidence="2">
    <location>
        <begin position="1"/>
        <end position="30"/>
    </location>
</feature>
<evidence type="ECO:0000256" key="1">
    <source>
        <dbReference type="SAM" id="MobiDB-lite"/>
    </source>
</evidence>
<keyword evidence="5" id="KW-1185">Reference proteome</keyword>
<sequence length="880" mass="88580">MKRIVGPSRAAAFALLGLALPVASSAPATADTPASNVLYVAKTSTCSDTAADSGSEGRPFCTISAAAGVVEPGQTVLVEAGDYPESVTITRSGTADAPITFVSNNSSLNLAYVRGQSTTQGANPAFTVSGAQHVVLRGFYTTAPSGAASVLIDHSSDVTVDQAALNSSTGAPAVRITGTSSDVTLSRTSVTHLTNGSPGVEIDAGASGTVLSADSIFSPYAANHAPGIAVSGAPGTVITGDTVVGYCEQGIVLAGDSSGSTVKNDVVEESANGWGSSPSACASTVDATAISVADTATSGTSVDDNVVDPTSGGSLYSWAGTGYPDASSFAAATGQGGADISASPQLTAQSTAGRQWFKPAGSSPVIDSADPGAPGETATDFFGNPREDDPSVSNASSGYYDRGAVEVVGPESGGGYTIQPLGSPNPLQVTVTTTAPTPTWTANGPIHRVYSYVPDDAATGFPIDTDGTFTYTFHRAGDHAIHRYGPWGGPSSDKHVVVGADYTPLTPVRLLGTRHAVGVTTTTPVAAGADLVLPVPSIAGIPAADVSAIVANVTVTQPTAAGHLTLYPHNGESLPTASNLNFTAGQTVANLVTVPVDGGAVVFHNGSSGTVHVLMDLQGFYGRAGSGFKPVSPARVLDTRSGLGTSVAGAITAHATLSLDLSGRVPAGTTAVVLNLTVTRPTEHGYLTAYPDAGALPGVSNLNFTAGETVANLAVVPVTDGKVDFYNGSGGTLQVIADLEGYFGSAAAGANQSYVPEGPARLVDTRSGFGATGPVPAYGSISFYPLWHEDCSASCPRPAGAVLNVTATQPQKNGFLTVYPNEQTVPNASNLNFTAGQTVPNLVSVADPGLMIGVYNHSSGSMQVIVDEEGYYIAPQTWAN</sequence>
<evidence type="ECO:0000259" key="3">
    <source>
        <dbReference type="Pfam" id="PF13229"/>
    </source>
</evidence>
<dbReference type="InterPro" id="IPR039448">
    <property type="entry name" value="Beta_helix"/>
</dbReference>
<feature type="region of interest" description="Disordered" evidence="1">
    <location>
        <begin position="364"/>
        <end position="398"/>
    </location>
</feature>
<keyword evidence="2" id="KW-0732">Signal</keyword>
<dbReference type="Pfam" id="PF13229">
    <property type="entry name" value="Beta_helix"/>
    <property type="match status" value="1"/>
</dbReference>
<dbReference type="Gene3D" id="2.160.20.10">
    <property type="entry name" value="Single-stranded right-handed beta-helix, Pectin lyase-like"/>
    <property type="match status" value="1"/>
</dbReference>
<dbReference type="RefSeq" id="WP_388110847.1">
    <property type="nucleotide sequence ID" value="NZ_JBIAHM010000011.1"/>
</dbReference>
<feature type="chain" id="PRO_5046323469" evidence="2">
    <location>
        <begin position="31"/>
        <end position="880"/>
    </location>
</feature>
<dbReference type="SUPFAM" id="SSF51126">
    <property type="entry name" value="Pectin lyase-like"/>
    <property type="match status" value="1"/>
</dbReference>
<feature type="domain" description="Right handed beta helix" evidence="3">
    <location>
        <begin position="150"/>
        <end position="321"/>
    </location>
</feature>
<evidence type="ECO:0000313" key="4">
    <source>
        <dbReference type="EMBL" id="MFE9602750.1"/>
    </source>
</evidence>
<gene>
    <name evidence="4" type="ORF">ACFYNQ_29825</name>
</gene>
<dbReference type="Proteomes" id="UP001601303">
    <property type="component" value="Unassembled WGS sequence"/>
</dbReference>
<dbReference type="EMBL" id="JBIAHM010000011">
    <property type="protein sequence ID" value="MFE9602750.1"/>
    <property type="molecule type" value="Genomic_DNA"/>
</dbReference>
<dbReference type="InterPro" id="IPR011050">
    <property type="entry name" value="Pectin_lyase_fold/virulence"/>
</dbReference>
<evidence type="ECO:0000256" key="2">
    <source>
        <dbReference type="SAM" id="SignalP"/>
    </source>
</evidence>
<organism evidence="4 5">
    <name type="scientific">Streptomyces hokutonensis</name>
    <dbReference type="NCBI Taxonomy" id="1306990"/>
    <lineage>
        <taxon>Bacteria</taxon>
        <taxon>Bacillati</taxon>
        <taxon>Actinomycetota</taxon>
        <taxon>Actinomycetes</taxon>
        <taxon>Kitasatosporales</taxon>
        <taxon>Streptomycetaceae</taxon>
        <taxon>Streptomyces</taxon>
    </lineage>
</organism>
<reference evidence="4 5" key="1">
    <citation type="submission" date="2024-10" db="EMBL/GenBank/DDBJ databases">
        <title>The Natural Products Discovery Center: Release of the First 8490 Sequenced Strains for Exploring Actinobacteria Biosynthetic Diversity.</title>
        <authorList>
            <person name="Kalkreuter E."/>
            <person name="Kautsar S.A."/>
            <person name="Yang D."/>
            <person name="Bader C.D."/>
            <person name="Teijaro C.N."/>
            <person name="Fluegel L."/>
            <person name="Davis C.M."/>
            <person name="Simpson J.R."/>
            <person name="Lauterbach L."/>
            <person name="Steele A.D."/>
            <person name="Gui C."/>
            <person name="Meng S."/>
            <person name="Li G."/>
            <person name="Viehrig K."/>
            <person name="Ye F."/>
            <person name="Su P."/>
            <person name="Kiefer A.F."/>
            <person name="Nichols A."/>
            <person name="Cepeda A.J."/>
            <person name="Yan W."/>
            <person name="Fan B."/>
            <person name="Jiang Y."/>
            <person name="Adhikari A."/>
            <person name="Zheng C.-J."/>
            <person name="Schuster L."/>
            <person name="Cowan T.M."/>
            <person name="Smanski M.J."/>
            <person name="Chevrette M.G."/>
            <person name="De Carvalho L.P.S."/>
            <person name="Shen B."/>
        </authorList>
    </citation>
    <scope>NUCLEOTIDE SEQUENCE [LARGE SCALE GENOMIC DNA]</scope>
    <source>
        <strain evidence="4 5">NPDC006488</strain>
    </source>
</reference>
<protein>
    <submittedName>
        <fullName evidence="4">Right-handed parallel beta-helix repeat-containing protein</fullName>
    </submittedName>
</protein>
<proteinExistence type="predicted"/>
<name>A0ABW6MDC1_9ACTN</name>
<evidence type="ECO:0000313" key="5">
    <source>
        <dbReference type="Proteomes" id="UP001601303"/>
    </source>
</evidence>
<accession>A0ABW6MDC1</accession>
<dbReference type="InterPro" id="IPR012334">
    <property type="entry name" value="Pectin_lyas_fold"/>
</dbReference>